<evidence type="ECO:0000259" key="4">
    <source>
        <dbReference type="PROSITE" id="PS50901"/>
    </source>
</evidence>
<dbReference type="EMBL" id="CP058905">
    <property type="protein sequence ID" value="QLJ97176.1"/>
    <property type="molecule type" value="Genomic_DNA"/>
</dbReference>
<dbReference type="InterPro" id="IPR002543">
    <property type="entry name" value="FtsK_dom"/>
</dbReference>
<dbReference type="PANTHER" id="PTHR22683">
    <property type="entry name" value="SPORULATION PROTEIN RELATED"/>
    <property type="match status" value="1"/>
</dbReference>
<gene>
    <name evidence="5" type="ORF">HZU44_20305</name>
</gene>
<dbReference type="GO" id="GO:0003677">
    <property type="term" value="F:DNA binding"/>
    <property type="evidence" value="ECO:0007669"/>
    <property type="project" value="InterPro"/>
</dbReference>
<name>A0A7D5YE20_9ACTN</name>
<dbReference type="Gene3D" id="3.40.50.300">
    <property type="entry name" value="P-loop containing nucleotide triphosphate hydrolases"/>
    <property type="match status" value="2"/>
</dbReference>
<dbReference type="SUPFAM" id="SSF52540">
    <property type="entry name" value="P-loop containing nucleoside triphosphate hydrolases"/>
    <property type="match status" value="1"/>
</dbReference>
<dbReference type="GO" id="GO:0005524">
    <property type="term" value="F:ATP binding"/>
    <property type="evidence" value="ECO:0007669"/>
    <property type="project" value="UniProtKB-UniRule"/>
</dbReference>
<dbReference type="Pfam" id="PF01580">
    <property type="entry name" value="FtsK_SpoIIIE"/>
    <property type="match status" value="1"/>
</dbReference>
<accession>A0A7D5YE20</accession>
<feature type="domain" description="FtsK" evidence="4">
    <location>
        <begin position="322"/>
        <end position="523"/>
    </location>
</feature>
<reference evidence="5" key="1">
    <citation type="submission" date="2020-08" db="EMBL/GenBank/DDBJ databases">
        <title>A bifunctional nitrone conjugated secondary metabolite targeting the ribosome.</title>
        <authorList>
            <person name="Limbrick E.M."/>
            <person name="Graf M."/>
            <person name="Derewacz D.K."/>
            <person name="Nguyen F."/>
            <person name="Spraggins J.M."/>
            <person name="Wieland M."/>
            <person name="Ynigez-Gutierrez A.E."/>
            <person name="Reisman B.J."/>
            <person name="Zinshteyn B."/>
            <person name="McCulloch K."/>
            <person name="Iverson T.M."/>
            <person name="Green R."/>
            <person name="Wilson D.N."/>
            <person name="Bachmann B.O."/>
        </authorList>
    </citation>
    <scope>NUCLEOTIDE SEQUENCE</scope>
    <source>
        <strain evidence="5">Africana</strain>
    </source>
</reference>
<evidence type="ECO:0000256" key="2">
    <source>
        <dbReference type="ARBA" id="ARBA00022840"/>
    </source>
</evidence>
<dbReference type="AlphaFoldDB" id="A0A7D5YE20"/>
<organism evidence="5">
    <name type="scientific">Micromonospora carbonacea</name>
    <dbReference type="NCBI Taxonomy" id="47853"/>
    <lineage>
        <taxon>Bacteria</taxon>
        <taxon>Bacillati</taxon>
        <taxon>Actinomycetota</taxon>
        <taxon>Actinomycetes</taxon>
        <taxon>Micromonosporales</taxon>
        <taxon>Micromonosporaceae</taxon>
        <taxon>Micromonospora</taxon>
    </lineage>
</organism>
<evidence type="ECO:0000256" key="1">
    <source>
        <dbReference type="ARBA" id="ARBA00022741"/>
    </source>
</evidence>
<sequence>MGRLASAFGQAVAAHRQARERLDRARRALGAPAPATPTAADVVARLAAVGGRLAAPAPGVTALTGAPAPIRVGEATTLDGGFPVLVPLGGGCHLTVDADARDPRVGELLRAVVLRLLATAPPGTVRVAGIDTVAFGATFLPLRPLLDAGVLAPPATTAAEVAALLDEAERHARAAQDTDPAARELLVLVAAAAPSPRELARLAALTHAGASAAVCVLLAGHRSAAGADVPPPGAATALRLMQRYAHVGDPPGHPFSADGSGLAAPVVLDGDLPPATVAALAAHLGPAARRDTPPAFADLLPARRWAGASAAGLSTVVGRAGRQPVTVAFDDATPHWLVAGRTGAGKTVFLLDALYGLAARYAPDQLQLWLLDFKEGVSFTEFVPTERDPSWLPHARVVGIESDREYGLAVLRELRRELNRRASVLKRHGVTKLADLPRDAAAPRIVAVVDEFQVLLAGTDALAREAVDLLEELARKGRSYGVHLVLASQSTAGIESLYGRAEAIFGQFPLRVALPGGGGVLDALNTAADALPIGAAVLNTAAGAAGADTVVRFPDAYAARDDLARLRHELWRDRPAGSTGPTVFRGYEPARLADDPAFAALRPGAGPPVALVGRSVDVAGSTASFTLDATPGRHLAVVGTSTVGAEVLRAAALGLARQHAPGGARFLLAPLVAAVAPVADATAAALAAAGHPVERLDPAGLRDRIGALAAAPSSANVLPGVGQPADRPGAGRTYLVLFGADAASAALAGTDPTTFRSGLDDLRALLREGPGRGVHLLGWWRGLRRLADDLGGAHHRDDVACLVALNVPGTELGLYLGEHDLAYTPRDDRALLVDRHDQRTRLIVPFTGPGHERDEER</sequence>
<keyword evidence="1 3" id="KW-0547">Nucleotide-binding</keyword>
<dbReference type="CDD" id="cd01127">
    <property type="entry name" value="TrwB_TraG_TraD_VirD4"/>
    <property type="match status" value="1"/>
</dbReference>
<dbReference type="InterPro" id="IPR027417">
    <property type="entry name" value="P-loop_NTPase"/>
</dbReference>
<evidence type="ECO:0000256" key="3">
    <source>
        <dbReference type="PROSITE-ProRule" id="PRU00289"/>
    </source>
</evidence>
<evidence type="ECO:0000313" key="5">
    <source>
        <dbReference type="EMBL" id="QLJ97176.1"/>
    </source>
</evidence>
<feature type="binding site" evidence="3">
    <location>
        <begin position="340"/>
        <end position="347"/>
    </location>
    <ligand>
        <name>ATP</name>
        <dbReference type="ChEBI" id="CHEBI:30616"/>
    </ligand>
</feature>
<dbReference type="PANTHER" id="PTHR22683:SF41">
    <property type="entry name" value="DNA TRANSLOCASE FTSK"/>
    <property type="match status" value="1"/>
</dbReference>
<dbReference type="InterPro" id="IPR050206">
    <property type="entry name" value="FtsK/SpoIIIE/SftA"/>
</dbReference>
<protein>
    <submittedName>
        <fullName evidence="5">TraM recognition domain-containing protein</fullName>
    </submittedName>
</protein>
<dbReference type="PROSITE" id="PS50901">
    <property type="entry name" value="FTSK"/>
    <property type="match status" value="1"/>
</dbReference>
<keyword evidence="2 3" id="KW-0067">ATP-binding</keyword>
<proteinExistence type="predicted"/>